<keyword evidence="1" id="KW-0677">Repeat</keyword>
<proteinExistence type="predicted"/>
<evidence type="ECO:0000313" key="4">
    <source>
        <dbReference type="EMBL" id="KAK1372285.1"/>
    </source>
</evidence>
<dbReference type="GO" id="GO:0003677">
    <property type="term" value="F:DNA binding"/>
    <property type="evidence" value="ECO:0007669"/>
    <property type="project" value="UniProtKB-KW"/>
</dbReference>
<dbReference type="GO" id="GO:0005634">
    <property type="term" value="C:nucleus"/>
    <property type="evidence" value="ECO:0007669"/>
    <property type="project" value="InterPro"/>
</dbReference>
<dbReference type="EMBL" id="JAUIZM010000007">
    <property type="protein sequence ID" value="KAK1372285.1"/>
    <property type="molecule type" value="Genomic_DNA"/>
</dbReference>
<dbReference type="GO" id="GO:0000785">
    <property type="term" value="C:chromatin"/>
    <property type="evidence" value="ECO:0007669"/>
    <property type="project" value="InterPro"/>
</dbReference>
<dbReference type="SMART" id="SM00384">
    <property type="entry name" value="AT_hook"/>
    <property type="match status" value="6"/>
</dbReference>
<feature type="compositionally biased region" description="Polar residues" evidence="3">
    <location>
        <begin position="506"/>
        <end position="521"/>
    </location>
</feature>
<evidence type="ECO:0000256" key="1">
    <source>
        <dbReference type="ARBA" id="ARBA00022737"/>
    </source>
</evidence>
<evidence type="ECO:0000256" key="2">
    <source>
        <dbReference type="ARBA" id="ARBA00023125"/>
    </source>
</evidence>
<dbReference type="Pfam" id="PF02178">
    <property type="entry name" value="AT_hook"/>
    <property type="match status" value="5"/>
</dbReference>
<dbReference type="PRINTS" id="PR00930">
    <property type="entry name" value="HIGHMOBLTYIY"/>
</dbReference>
<dbReference type="InterPro" id="IPR017956">
    <property type="entry name" value="AT_hook_DNA-bd_motif"/>
</dbReference>
<comment type="caution">
    <text evidence="4">The sequence shown here is derived from an EMBL/GenBank/DDBJ whole genome shotgun (WGS) entry which is preliminary data.</text>
</comment>
<keyword evidence="5" id="KW-1185">Reference proteome</keyword>
<accession>A0AAD8ME39</accession>
<name>A0AAD8ME39_9APIA</name>
<evidence type="ECO:0000256" key="3">
    <source>
        <dbReference type="SAM" id="MobiDB-lite"/>
    </source>
</evidence>
<dbReference type="GO" id="GO:0006355">
    <property type="term" value="P:regulation of DNA-templated transcription"/>
    <property type="evidence" value="ECO:0007669"/>
    <property type="project" value="InterPro"/>
</dbReference>
<reference evidence="4" key="2">
    <citation type="submission" date="2023-05" db="EMBL/GenBank/DDBJ databases">
        <authorList>
            <person name="Schelkunov M.I."/>
        </authorList>
    </citation>
    <scope>NUCLEOTIDE SEQUENCE</scope>
    <source>
        <strain evidence="4">Hsosn_3</strain>
        <tissue evidence="4">Leaf</tissue>
    </source>
</reference>
<reference evidence="4" key="1">
    <citation type="submission" date="2023-02" db="EMBL/GenBank/DDBJ databases">
        <title>Genome of toxic invasive species Heracleum sosnowskyi carries increased number of genes despite the absence of recent whole-genome duplications.</title>
        <authorList>
            <person name="Schelkunov M."/>
            <person name="Shtratnikova V."/>
            <person name="Makarenko M."/>
            <person name="Klepikova A."/>
            <person name="Omelchenko D."/>
            <person name="Novikova G."/>
            <person name="Obukhova E."/>
            <person name="Bogdanov V."/>
            <person name="Penin A."/>
            <person name="Logacheva M."/>
        </authorList>
    </citation>
    <scope>NUCLEOTIDE SEQUENCE</scope>
    <source>
        <strain evidence="4">Hsosn_3</strain>
        <tissue evidence="4">Leaf</tissue>
    </source>
</reference>
<feature type="compositionally biased region" description="Polar residues" evidence="3">
    <location>
        <begin position="535"/>
        <end position="546"/>
    </location>
</feature>
<keyword evidence="2" id="KW-0238">DNA-binding</keyword>
<dbReference type="PRINTS" id="PR00929">
    <property type="entry name" value="ATHOOK"/>
</dbReference>
<sequence>MTSRTSPCADVARSKIPDSLNNFVPRNTQLPKDCLLLDKLMCTAIEDAARSPMPNKNITPSDKLDKVRFLDEDGHLPQTVHTLSTSHSMDSTSKNFSSCEQVLSSPIINDTVVINQDCPRSVTSVQEHQTFRYYPENVIRKDNGILLVKPHKDYFCNSDKWKYCCLGFFTKDVRMDFDLIKDGLIKNYRSAGLLNVFSHHLGFYVLEFDSAIAVSRAVDCSPLYVNGHKLHVHRWWERYQTTYPLTNEKVWIELSNVPFSYWSIEGLCLITSAIGKPISFHKETLLNAIHKTPSDKALICVDILVGSARPGVIMTTLPGHSDKYIAMVNVAYLDNTHACLMCLSLDHTTQNCEHVRELVPGNFNQERSGRDIYATEYHSDSEDMTHMVKDNDPKASELHLNCLAASAPANAGLGKEDCVDPTLVHKDADAVFEPSTQYRQEPGLAKRGRGRPRKEYTAKGDANATTTCYAKQGRGRPREQNNTAKGDANPTTTCYPKRGRGRPREQNNTVKGDADATTTSYAKRGRGRPHKENNTAKGNADATTTCYAKRGRGRPRKQNNILKGDTDVTTSHYAHDAAVDTQETGDGQRNAFQCTIRGRGRPRKKPRTAI</sequence>
<feature type="compositionally biased region" description="Polar residues" evidence="3">
    <location>
        <begin position="480"/>
        <end position="494"/>
    </location>
</feature>
<feature type="region of interest" description="Disordered" evidence="3">
    <location>
        <begin position="431"/>
        <end position="568"/>
    </location>
</feature>
<evidence type="ECO:0008006" key="6">
    <source>
        <dbReference type="Google" id="ProtNLM"/>
    </source>
</evidence>
<dbReference type="AlphaFoldDB" id="A0AAD8ME39"/>
<organism evidence="4 5">
    <name type="scientific">Heracleum sosnowskyi</name>
    <dbReference type="NCBI Taxonomy" id="360622"/>
    <lineage>
        <taxon>Eukaryota</taxon>
        <taxon>Viridiplantae</taxon>
        <taxon>Streptophyta</taxon>
        <taxon>Embryophyta</taxon>
        <taxon>Tracheophyta</taxon>
        <taxon>Spermatophyta</taxon>
        <taxon>Magnoliopsida</taxon>
        <taxon>eudicotyledons</taxon>
        <taxon>Gunneridae</taxon>
        <taxon>Pentapetalae</taxon>
        <taxon>asterids</taxon>
        <taxon>campanulids</taxon>
        <taxon>Apiales</taxon>
        <taxon>Apiaceae</taxon>
        <taxon>Apioideae</taxon>
        <taxon>apioid superclade</taxon>
        <taxon>Tordylieae</taxon>
        <taxon>Tordyliinae</taxon>
        <taxon>Heracleum</taxon>
    </lineage>
</organism>
<gene>
    <name evidence="4" type="ORF">POM88_028478</name>
</gene>
<dbReference type="InterPro" id="IPR040256">
    <property type="entry name" value="At4g02000-like"/>
</dbReference>
<dbReference type="Proteomes" id="UP001237642">
    <property type="component" value="Unassembled WGS sequence"/>
</dbReference>
<evidence type="ECO:0000313" key="5">
    <source>
        <dbReference type="Proteomes" id="UP001237642"/>
    </source>
</evidence>
<protein>
    <recommendedName>
        <fullName evidence="6">DUF4283 domain-containing protein</fullName>
    </recommendedName>
</protein>
<dbReference type="InterPro" id="IPR000116">
    <property type="entry name" value="HMGA"/>
</dbReference>
<dbReference type="PANTHER" id="PTHR31286">
    <property type="entry name" value="GLYCINE-RICH CELL WALL STRUCTURAL PROTEIN 1.8-LIKE"/>
    <property type="match status" value="1"/>
</dbReference>
<dbReference type="PANTHER" id="PTHR31286:SF180">
    <property type="entry name" value="OS10G0362600 PROTEIN"/>
    <property type="match status" value="1"/>
</dbReference>